<name>A0A928TTI7_UNCKA</name>
<dbReference type="InterPro" id="IPR007267">
    <property type="entry name" value="GtrA_DPMS_TM"/>
</dbReference>
<protein>
    <submittedName>
        <fullName evidence="7">GtrA family protein</fullName>
    </submittedName>
</protein>
<feature type="transmembrane region" description="Helical" evidence="5">
    <location>
        <begin position="87"/>
        <end position="108"/>
    </location>
</feature>
<evidence type="ECO:0000313" key="8">
    <source>
        <dbReference type="Proteomes" id="UP000710385"/>
    </source>
</evidence>
<feature type="domain" description="GtrA/DPMS transmembrane" evidence="6">
    <location>
        <begin position="24"/>
        <end position="140"/>
    </location>
</feature>
<feature type="transmembrane region" description="Helical" evidence="5">
    <location>
        <begin position="114"/>
        <end position="134"/>
    </location>
</feature>
<evidence type="ECO:0000259" key="6">
    <source>
        <dbReference type="Pfam" id="PF04138"/>
    </source>
</evidence>
<comment type="caution">
    <text evidence="7">The sequence shown here is derived from an EMBL/GenBank/DDBJ whole genome shotgun (WGS) entry which is preliminary data.</text>
</comment>
<evidence type="ECO:0000256" key="1">
    <source>
        <dbReference type="ARBA" id="ARBA00004141"/>
    </source>
</evidence>
<evidence type="ECO:0000256" key="5">
    <source>
        <dbReference type="SAM" id="Phobius"/>
    </source>
</evidence>
<evidence type="ECO:0000256" key="2">
    <source>
        <dbReference type="ARBA" id="ARBA00022692"/>
    </source>
</evidence>
<keyword evidence="2 5" id="KW-0812">Transmembrane</keyword>
<dbReference type="Pfam" id="PF04138">
    <property type="entry name" value="GtrA_DPMS_TM"/>
    <property type="match status" value="1"/>
</dbReference>
<comment type="subcellular location">
    <subcellularLocation>
        <location evidence="1">Membrane</location>
        <topology evidence="1">Multi-pass membrane protein</topology>
    </subcellularLocation>
</comment>
<dbReference type="Proteomes" id="UP000710385">
    <property type="component" value="Unassembled WGS sequence"/>
</dbReference>
<keyword evidence="4 5" id="KW-0472">Membrane</keyword>
<organism evidence="7 8">
    <name type="scientific">candidate division WWE3 bacterium</name>
    <dbReference type="NCBI Taxonomy" id="2053526"/>
    <lineage>
        <taxon>Bacteria</taxon>
        <taxon>Katanobacteria</taxon>
    </lineage>
</organism>
<gene>
    <name evidence="7" type="ORF">HS096_03970</name>
</gene>
<dbReference type="GO" id="GO:0016020">
    <property type="term" value="C:membrane"/>
    <property type="evidence" value="ECO:0007669"/>
    <property type="project" value="UniProtKB-SubCell"/>
</dbReference>
<accession>A0A928TTI7</accession>
<dbReference type="GO" id="GO:0000271">
    <property type="term" value="P:polysaccharide biosynthetic process"/>
    <property type="evidence" value="ECO:0007669"/>
    <property type="project" value="InterPro"/>
</dbReference>
<dbReference type="EMBL" id="JABTTY010000001">
    <property type="protein sequence ID" value="MBE7525513.1"/>
    <property type="molecule type" value="Genomic_DNA"/>
</dbReference>
<evidence type="ECO:0000256" key="3">
    <source>
        <dbReference type="ARBA" id="ARBA00022989"/>
    </source>
</evidence>
<sequence>MTLGRTNAAWTWERVWSETWNLFKFGIVGITSLGINVGAYAVLSRVLWVHGPKTLEAVMAVFISAIFNFLMHYHWTFRARGFGVAMMFRYAAVVLIGTGLHGGFFYLGHEVFGLYDFAVLVGLAFIVAIATYLLHRWFTFRYHYADRMPPSGPVPHSQMTQVGE</sequence>
<dbReference type="AlphaFoldDB" id="A0A928TTI7"/>
<feature type="transmembrane region" description="Helical" evidence="5">
    <location>
        <begin position="21"/>
        <end position="43"/>
    </location>
</feature>
<proteinExistence type="predicted"/>
<evidence type="ECO:0000313" key="7">
    <source>
        <dbReference type="EMBL" id="MBE7525513.1"/>
    </source>
</evidence>
<feature type="transmembrane region" description="Helical" evidence="5">
    <location>
        <begin position="55"/>
        <end position="75"/>
    </location>
</feature>
<keyword evidence="3 5" id="KW-1133">Transmembrane helix</keyword>
<evidence type="ECO:0000256" key="4">
    <source>
        <dbReference type="ARBA" id="ARBA00023136"/>
    </source>
</evidence>
<reference evidence="7" key="1">
    <citation type="submission" date="2020-05" db="EMBL/GenBank/DDBJ databases">
        <title>High-Quality Genomes of Partial-Nitritation/Anammox System by Hierarchical Clustering Based Hybrid Assembly.</title>
        <authorList>
            <person name="Liu L."/>
            <person name="Wang Y."/>
            <person name="Che Y."/>
            <person name="Chen Y."/>
            <person name="Xia Y."/>
            <person name="Luo R."/>
            <person name="Cheng S.H."/>
            <person name="Zheng C."/>
            <person name="Zhang T."/>
        </authorList>
    </citation>
    <scope>NUCLEOTIDE SEQUENCE</scope>
    <source>
        <strain evidence="7">H1_PAT1</strain>
    </source>
</reference>